<accession>A0A178MTX0</accession>
<dbReference type="EMBL" id="LWQT01000039">
    <property type="protein sequence ID" value="OAN53708.1"/>
    <property type="molecule type" value="Genomic_DNA"/>
</dbReference>
<dbReference type="Proteomes" id="UP000078428">
    <property type="component" value="Unassembled WGS sequence"/>
</dbReference>
<gene>
    <name evidence="3" type="ORF">A6A04_13980</name>
</gene>
<organism evidence="3 4">
    <name type="scientific">Paramagnetospirillum marisnigri</name>
    <dbReference type="NCBI Taxonomy" id="1285242"/>
    <lineage>
        <taxon>Bacteria</taxon>
        <taxon>Pseudomonadati</taxon>
        <taxon>Pseudomonadota</taxon>
        <taxon>Alphaproteobacteria</taxon>
        <taxon>Rhodospirillales</taxon>
        <taxon>Magnetospirillaceae</taxon>
        <taxon>Paramagnetospirillum</taxon>
    </lineage>
</organism>
<evidence type="ECO:0000313" key="3">
    <source>
        <dbReference type="EMBL" id="OAN53708.1"/>
    </source>
</evidence>
<dbReference type="AlphaFoldDB" id="A0A178MTX0"/>
<sequence>MRAFFHEHACDTKQPVKAEEGSKRVTSGQTRPDSATLAAIAQGWIEDNIPAQLCLDLFDMVDQWRERGTLPLGLLWRPIVERLRYCGCFDAEIEACRLVLSLEPGLAPFRLRLAEVLVLTGHDPEARDILLALDGPPPIRREAWFLRLELGGEAPEVEAALLSGLEEMLAADGAWGPRHRDLVSHLVRVGGDERGGAFLDRWLEGREVPADLLFEMGVMAMTVGRPQAARVWFAPLWHDLSEGDDPVLGRFDGAVRPYDAAIEAALVSRIEQAFALDEDELACLTHPGPEVLPDLRVLLVTIGHASLPNDVAEQFAGSAAVAGVHLDIHFDTALLRPTLFRGGDDEVRRRVEAFIARLERERPDVVVVDCAAPLILRGLNPATLADLKRRLGFRLACVARDAHLSTLPLLDAWLPACDTMITFDPLSPLLRPAPGRQCEKVLPLPVPSLHGHFLDRRERDLGLTFVGGCSWEMRHMVLAVLMTEDVGFSALYGHRRRLETPDTAAYAEVLTRSRAVLNVSRHTREEHLVTGRVWEAIAAGAVLLEQDNPATAAFLTPWRHYLPWSNPEDAVHMAHFINRRPDLAARIAAEGHAWMRRHYGGRQFWAALLGHVTRPRTEAELLSDHVAAQDWIGIAMIESEESRSCL</sequence>
<reference evidence="3 4" key="1">
    <citation type="submission" date="2016-04" db="EMBL/GenBank/DDBJ databases">
        <title>Draft genome sequence of freshwater magnetotactic bacteria Magnetospirillum marisnigri SP-1 and Magnetospirillum moscoviense BB-1.</title>
        <authorList>
            <person name="Koziaeva V."/>
            <person name="Dziuba M.V."/>
            <person name="Ivanov T.M."/>
            <person name="Kuznetsov B."/>
            <person name="Grouzdev D.S."/>
        </authorList>
    </citation>
    <scope>NUCLEOTIDE SEQUENCE [LARGE SCALE GENOMIC DNA]</scope>
    <source>
        <strain evidence="3 4">SP-1</strain>
    </source>
</reference>
<keyword evidence="4" id="KW-1185">Reference proteome</keyword>
<evidence type="ECO:0000259" key="2">
    <source>
        <dbReference type="Pfam" id="PF13524"/>
    </source>
</evidence>
<feature type="domain" description="Spore protein YkvP/CgeB glycosyl transferase-like" evidence="2">
    <location>
        <begin position="496"/>
        <end position="609"/>
    </location>
</feature>
<proteinExistence type="predicted"/>
<dbReference type="Pfam" id="PF13524">
    <property type="entry name" value="Glyco_trans_1_2"/>
    <property type="match status" value="1"/>
</dbReference>
<protein>
    <recommendedName>
        <fullName evidence="2">Spore protein YkvP/CgeB glycosyl transferase-like domain-containing protein</fullName>
    </recommendedName>
</protein>
<name>A0A178MTX0_9PROT</name>
<dbReference type="InterPro" id="IPR055259">
    <property type="entry name" value="YkvP/CgeB_Glyco_trans-like"/>
</dbReference>
<comment type="caution">
    <text evidence="3">The sequence shown here is derived from an EMBL/GenBank/DDBJ whole genome shotgun (WGS) entry which is preliminary data.</text>
</comment>
<feature type="region of interest" description="Disordered" evidence="1">
    <location>
        <begin position="1"/>
        <end position="30"/>
    </location>
</feature>
<evidence type="ECO:0000256" key="1">
    <source>
        <dbReference type="SAM" id="MobiDB-lite"/>
    </source>
</evidence>
<evidence type="ECO:0000313" key="4">
    <source>
        <dbReference type="Proteomes" id="UP000078428"/>
    </source>
</evidence>
<feature type="compositionally biased region" description="Basic and acidic residues" evidence="1">
    <location>
        <begin position="1"/>
        <end position="23"/>
    </location>
</feature>
<dbReference type="STRING" id="1285242.A6A04_13980"/>